<evidence type="ECO:0000313" key="3">
    <source>
        <dbReference type="Proteomes" id="UP000653644"/>
    </source>
</evidence>
<keyword evidence="3" id="KW-1185">Reference proteome</keyword>
<dbReference type="EMBL" id="BMVN01000036">
    <property type="protein sequence ID" value="GHA55658.1"/>
    <property type="molecule type" value="Genomic_DNA"/>
</dbReference>
<organism evidence="2 3">
    <name type="scientific">Streptomyces canarius</name>
    <dbReference type="NCBI Taxonomy" id="285453"/>
    <lineage>
        <taxon>Bacteria</taxon>
        <taxon>Bacillati</taxon>
        <taxon>Actinomycetota</taxon>
        <taxon>Actinomycetes</taxon>
        <taxon>Kitasatosporales</taxon>
        <taxon>Streptomycetaceae</taxon>
        <taxon>Streptomyces</taxon>
    </lineage>
</organism>
<reference evidence="3" key="1">
    <citation type="journal article" date="2019" name="Int. J. Syst. Evol. Microbiol.">
        <title>The Global Catalogue of Microorganisms (GCM) 10K type strain sequencing project: providing services to taxonomists for standard genome sequencing and annotation.</title>
        <authorList>
            <consortium name="The Broad Institute Genomics Platform"/>
            <consortium name="The Broad Institute Genome Sequencing Center for Infectious Disease"/>
            <person name="Wu L."/>
            <person name="Ma J."/>
        </authorList>
    </citation>
    <scope>NUCLEOTIDE SEQUENCE [LARGE SCALE GENOMIC DNA]</scope>
    <source>
        <strain evidence="3">JCM 4733</strain>
    </source>
</reference>
<evidence type="ECO:0000313" key="2">
    <source>
        <dbReference type="EMBL" id="GHA55658.1"/>
    </source>
</evidence>
<feature type="region of interest" description="Disordered" evidence="1">
    <location>
        <begin position="1"/>
        <end position="26"/>
    </location>
</feature>
<gene>
    <name evidence="2" type="ORF">GCM10010345_70260</name>
</gene>
<evidence type="ECO:0000256" key="1">
    <source>
        <dbReference type="SAM" id="MobiDB-lite"/>
    </source>
</evidence>
<protein>
    <submittedName>
        <fullName evidence="2">Uncharacterized protein</fullName>
    </submittedName>
</protein>
<dbReference type="Proteomes" id="UP000653644">
    <property type="component" value="Unassembled WGS sequence"/>
</dbReference>
<feature type="compositionally biased region" description="Polar residues" evidence="1">
    <location>
        <begin position="11"/>
        <end position="26"/>
    </location>
</feature>
<feature type="compositionally biased region" description="Basic residues" evidence="1">
    <location>
        <begin position="1"/>
        <end position="10"/>
    </location>
</feature>
<accession>A0ABQ3D6Q1</accession>
<proteinExistence type="predicted"/>
<sequence length="82" mass="8416">MPAAVHRARRASSTYPSGSSVIGGSMSESVRPLMAGERTVPGREILVRGGACGCIEDQPGPHALWLLEWPAPGCSTSAADGP</sequence>
<name>A0ABQ3D6Q1_9ACTN</name>
<comment type="caution">
    <text evidence="2">The sequence shown here is derived from an EMBL/GenBank/DDBJ whole genome shotgun (WGS) entry which is preliminary data.</text>
</comment>